<evidence type="ECO:0000313" key="5">
    <source>
        <dbReference type="Proteomes" id="UP001175211"/>
    </source>
</evidence>
<dbReference type="AlphaFoldDB" id="A0AA39NMG0"/>
<reference evidence="4" key="1">
    <citation type="submission" date="2023-06" db="EMBL/GenBank/DDBJ databases">
        <authorList>
            <consortium name="Lawrence Berkeley National Laboratory"/>
            <person name="Ahrendt S."/>
            <person name="Sahu N."/>
            <person name="Indic B."/>
            <person name="Wong-Bajracharya J."/>
            <person name="Merenyi Z."/>
            <person name="Ke H.-M."/>
            <person name="Monk M."/>
            <person name="Kocsube S."/>
            <person name="Drula E."/>
            <person name="Lipzen A."/>
            <person name="Balint B."/>
            <person name="Henrissat B."/>
            <person name="Andreopoulos B."/>
            <person name="Martin F.M."/>
            <person name="Harder C.B."/>
            <person name="Rigling D."/>
            <person name="Ford K.L."/>
            <person name="Foster G.D."/>
            <person name="Pangilinan J."/>
            <person name="Papanicolaou A."/>
            <person name="Barry K."/>
            <person name="LaButti K."/>
            <person name="Viragh M."/>
            <person name="Koriabine M."/>
            <person name="Yan M."/>
            <person name="Riley R."/>
            <person name="Champramary S."/>
            <person name="Plett K.L."/>
            <person name="Tsai I.J."/>
            <person name="Slot J."/>
            <person name="Sipos G."/>
            <person name="Plett J."/>
            <person name="Nagy L.G."/>
            <person name="Grigoriev I.V."/>
        </authorList>
    </citation>
    <scope>NUCLEOTIDE SEQUENCE</scope>
    <source>
        <strain evidence="4">CCBAS 213</strain>
    </source>
</reference>
<feature type="compositionally biased region" description="Polar residues" evidence="1">
    <location>
        <begin position="557"/>
        <end position="571"/>
    </location>
</feature>
<feature type="region of interest" description="Disordered" evidence="1">
    <location>
        <begin position="483"/>
        <end position="597"/>
    </location>
</feature>
<dbReference type="InterPro" id="IPR018571">
    <property type="entry name" value="Membrane_anchor_Opy2_N"/>
</dbReference>
<keyword evidence="2" id="KW-0472">Membrane</keyword>
<feature type="transmembrane region" description="Helical" evidence="2">
    <location>
        <begin position="65"/>
        <end position="87"/>
    </location>
</feature>
<dbReference type="EMBL" id="JAUEPS010000002">
    <property type="protein sequence ID" value="KAK0468355.1"/>
    <property type="molecule type" value="Genomic_DNA"/>
</dbReference>
<feature type="compositionally biased region" description="Low complexity" evidence="1">
    <location>
        <begin position="194"/>
        <end position="209"/>
    </location>
</feature>
<dbReference type="RefSeq" id="XP_060338630.1">
    <property type="nucleotide sequence ID" value="XM_060466982.1"/>
</dbReference>
<evidence type="ECO:0000259" key="3">
    <source>
        <dbReference type="Pfam" id="PF09463"/>
    </source>
</evidence>
<accession>A0AA39NMG0</accession>
<keyword evidence="2" id="KW-1133">Transmembrane helix</keyword>
<feature type="compositionally biased region" description="Low complexity" evidence="1">
    <location>
        <begin position="153"/>
        <end position="164"/>
    </location>
</feature>
<feature type="domain" description="Membrane anchor Opy2 N-terminal" evidence="3">
    <location>
        <begin position="14"/>
        <end position="46"/>
    </location>
</feature>
<feature type="compositionally biased region" description="Low complexity" evidence="1">
    <location>
        <begin position="444"/>
        <end position="456"/>
    </location>
</feature>
<dbReference type="GeneID" id="85350530"/>
<keyword evidence="2" id="KW-0812">Transmembrane</keyword>
<evidence type="ECO:0000256" key="2">
    <source>
        <dbReference type="SAM" id="Phobius"/>
    </source>
</evidence>
<feature type="region of interest" description="Disordered" evidence="1">
    <location>
        <begin position="98"/>
        <end position="220"/>
    </location>
</feature>
<evidence type="ECO:0000313" key="4">
    <source>
        <dbReference type="EMBL" id="KAK0468355.1"/>
    </source>
</evidence>
<keyword evidence="5" id="KW-1185">Reference proteome</keyword>
<feature type="compositionally biased region" description="Polar residues" evidence="1">
    <location>
        <begin position="167"/>
        <end position="181"/>
    </location>
</feature>
<feature type="region of interest" description="Disordered" evidence="1">
    <location>
        <begin position="444"/>
        <end position="471"/>
    </location>
</feature>
<gene>
    <name evidence="4" type="ORF">EV420DRAFT_1259977</name>
</gene>
<sequence>MRLDALLPRQSSGCIDCPETPVCSCAANQECFQISRDCYTCSTFKCVSQDSTSSSSSTGGVSKGALAGAIIGSLVFLASAIFLFLWWRRSTRRRRALEEAEAKPDAPAPAETVLNRPNPTEKPPPTPVEQNTVRVYSSSSNTTIDLDPDSQTSSHPRSPISIRSNPFEDSNSIQTAGTEGTNVIPIALVPPDPSSHASSHSELSNVSSPVRPPRSPDLNLEHVNVSHDSIRSPQGYALSQRSGVSGVSSRQSYMSNASYSSDFLNEAPMIITPGHGTVRQVLGVVKAEVINAPGPNDGLRTPGAASRPTIRSPLAATSFGPADIVGGGDESLEGNPFSDRHSSTATTHATSPGSGRTAFSPASPTRESNMNWIPDGPHLPWAQDGDNSRPSSMSTQAGSIIGIENATRVNVGLLDRSPSYRTTKGRLVTPSTVGLGTLEEQQQRALAHAQARAQAQGLDKNKRASGSSVLSATSTRADSILESFPFVPPSPISNRPMRSPPVSPMGQSFSGGPSSPNAQQSFSSSSTQATAVLSPQVNSFSESETDLPSPPNRRTLGLSTGSQLSTASSGLGSFPFQIDTGNSREPSPMPSVYSGRQRASLDTLAITSDLSSYPLGFDRDSILPPSSKRA</sequence>
<evidence type="ECO:0000256" key="1">
    <source>
        <dbReference type="SAM" id="MobiDB-lite"/>
    </source>
</evidence>
<name>A0AA39NMG0_ARMTA</name>
<feature type="compositionally biased region" description="Low complexity" evidence="1">
    <location>
        <begin position="513"/>
        <end position="531"/>
    </location>
</feature>
<protein>
    <recommendedName>
        <fullName evidence="3">Membrane anchor Opy2 N-terminal domain-containing protein</fullName>
    </recommendedName>
</protein>
<feature type="compositionally biased region" description="Polar residues" evidence="1">
    <location>
        <begin position="128"/>
        <end position="152"/>
    </location>
</feature>
<feature type="region of interest" description="Disordered" evidence="1">
    <location>
        <begin position="293"/>
        <end position="395"/>
    </location>
</feature>
<organism evidence="4 5">
    <name type="scientific">Armillaria tabescens</name>
    <name type="common">Ringless honey mushroom</name>
    <name type="synonym">Agaricus tabescens</name>
    <dbReference type="NCBI Taxonomy" id="1929756"/>
    <lineage>
        <taxon>Eukaryota</taxon>
        <taxon>Fungi</taxon>
        <taxon>Dikarya</taxon>
        <taxon>Basidiomycota</taxon>
        <taxon>Agaricomycotina</taxon>
        <taxon>Agaricomycetes</taxon>
        <taxon>Agaricomycetidae</taxon>
        <taxon>Agaricales</taxon>
        <taxon>Marasmiineae</taxon>
        <taxon>Physalacriaceae</taxon>
        <taxon>Desarmillaria</taxon>
    </lineage>
</organism>
<proteinExistence type="predicted"/>
<comment type="caution">
    <text evidence="4">The sequence shown here is derived from an EMBL/GenBank/DDBJ whole genome shotgun (WGS) entry which is preliminary data.</text>
</comment>
<feature type="compositionally biased region" description="Polar residues" evidence="1">
    <location>
        <begin position="533"/>
        <end position="542"/>
    </location>
</feature>
<dbReference type="Proteomes" id="UP001175211">
    <property type="component" value="Unassembled WGS sequence"/>
</dbReference>
<dbReference type="Pfam" id="PF09463">
    <property type="entry name" value="Opy2"/>
    <property type="match status" value="1"/>
</dbReference>
<feature type="compositionally biased region" description="Polar residues" evidence="1">
    <location>
        <begin position="360"/>
        <end position="371"/>
    </location>
</feature>